<dbReference type="AlphaFoldDB" id="J9WKU2"/>
<accession>J9WKU2</accession>
<dbReference type="HOGENOM" id="CLU_2130698_0_0_11"/>
<reference evidence="2 3" key="1">
    <citation type="journal article" date="2007" name="PLoS ONE">
        <title>Molecular analysis of a leprosy immunotherapeutic bacillus provides insights into Mycobacterium evolution.</title>
        <authorList>
            <person name="Ahmed N."/>
            <person name="Saini V."/>
            <person name="Raghuvanshi S."/>
            <person name="Khurana J.P."/>
            <person name="Tyagi A.K."/>
            <person name="Tyagi A.K."/>
            <person name="Hasnain S.E."/>
        </authorList>
    </citation>
    <scope>NUCLEOTIDE SEQUENCE [LARGE SCALE GENOMIC DNA]</scope>
    <source>
        <strain evidence="2">MTCC 9506</strain>
    </source>
</reference>
<dbReference type="KEGG" id="mid:MIP_05787"/>
<evidence type="ECO:0000313" key="2">
    <source>
        <dbReference type="EMBL" id="AFS15896.1"/>
    </source>
</evidence>
<proteinExistence type="predicted"/>
<evidence type="ECO:0000313" key="3">
    <source>
        <dbReference type="Proteomes" id="UP000007329"/>
    </source>
</evidence>
<reference evidence="2 3" key="2">
    <citation type="journal article" date="2012" name="Nucleic Acids Res.">
        <title>Massive gene acquisitions in Mycobacterium indicus pranii provide a perspective on mycobacterial evolution.</title>
        <authorList>
            <person name="Saini V."/>
            <person name="Raghuvanshi S."/>
            <person name="Khurana J.P."/>
            <person name="Ahmed N."/>
            <person name="Hasnain S.E."/>
            <person name="Tyagi A.K."/>
            <person name="Tyagi A.K."/>
        </authorList>
    </citation>
    <scope>NUCLEOTIDE SEQUENCE [LARGE SCALE GENOMIC DNA]</scope>
    <source>
        <strain evidence="3">DSM 45239 / MTCC 9506</strain>
    </source>
</reference>
<name>J9WKU2_MYCIP</name>
<organism evidence="2 3">
    <name type="scientific">Mycobacterium indicus pranii (strain DSM 45239 / MTCC 9506)</name>
    <dbReference type="NCBI Taxonomy" id="1232724"/>
    <lineage>
        <taxon>Bacteria</taxon>
        <taxon>Bacillati</taxon>
        <taxon>Actinomycetota</taxon>
        <taxon>Actinomycetes</taxon>
        <taxon>Mycobacteriales</taxon>
        <taxon>Mycobacteriaceae</taxon>
        <taxon>Mycobacterium</taxon>
        <taxon>Mycobacterium avium complex (MAC)</taxon>
    </lineage>
</organism>
<evidence type="ECO:0000256" key="1">
    <source>
        <dbReference type="SAM" id="Phobius"/>
    </source>
</evidence>
<keyword evidence="1" id="KW-0472">Membrane</keyword>
<protein>
    <submittedName>
        <fullName evidence="2">Uncharacterized protein</fullName>
    </submittedName>
</protein>
<sequence length="113" mass="12576">MDRIWQWAWDRYGARYTWAGGVIAFVISVPIYLTLVSYPIVVFERSDRYVAATAAVWDAAVWAAALSVVVGVIAGASWLRLLQYGSVAATLHWRSSWSRFTTASRRHGGPPST</sequence>
<dbReference type="EMBL" id="CP002275">
    <property type="protein sequence ID" value="AFS15896.1"/>
    <property type="molecule type" value="Genomic_DNA"/>
</dbReference>
<gene>
    <name evidence="2" type="ORF">MIP_05787</name>
</gene>
<feature type="transmembrane region" description="Helical" evidence="1">
    <location>
        <begin position="16"/>
        <end position="40"/>
    </location>
</feature>
<feature type="transmembrane region" description="Helical" evidence="1">
    <location>
        <begin position="60"/>
        <end position="79"/>
    </location>
</feature>
<dbReference type="Proteomes" id="UP000007329">
    <property type="component" value="Chromosome"/>
</dbReference>
<keyword evidence="1" id="KW-0812">Transmembrane</keyword>
<keyword evidence="1" id="KW-1133">Transmembrane helix</keyword>
<dbReference type="PATRIC" id="fig|1232724.3.peg.3933"/>